<dbReference type="AlphaFoldDB" id="A0A2N7U0D8"/>
<reference evidence="2 3" key="1">
    <citation type="submission" date="2018-01" db="EMBL/GenBank/DDBJ databases">
        <title>Halomonas endophytica sp. nov., isolated from storage liquid in the stems of Populus euphratica.</title>
        <authorList>
            <person name="Chen C."/>
        </authorList>
    </citation>
    <scope>NUCLEOTIDE SEQUENCE [LARGE SCALE GENOMIC DNA]</scope>
    <source>
        <strain evidence="2 3">MC28</strain>
    </source>
</reference>
<dbReference type="RefSeq" id="WP_102654454.1">
    <property type="nucleotide sequence ID" value="NZ_PNRF01000032.1"/>
</dbReference>
<evidence type="ECO:0000256" key="1">
    <source>
        <dbReference type="SAM" id="Phobius"/>
    </source>
</evidence>
<evidence type="ECO:0000313" key="3">
    <source>
        <dbReference type="Proteomes" id="UP000235803"/>
    </source>
</evidence>
<dbReference type="EMBL" id="PNRF01000032">
    <property type="protein sequence ID" value="PMR73906.1"/>
    <property type="molecule type" value="Genomic_DNA"/>
</dbReference>
<feature type="transmembrane region" description="Helical" evidence="1">
    <location>
        <begin position="5"/>
        <end position="23"/>
    </location>
</feature>
<sequence length="66" mass="7544">MSRTLIIIGLCIVAIGLFWPWLSRLPFGQLPGDIAIRRENVSFYFPITTMILLSLLVSAILWLLNR</sequence>
<accession>A0A2N7U0D8</accession>
<organism evidence="2 3">
    <name type="scientific">Billgrantia endophytica</name>
    <dbReference type="NCBI Taxonomy" id="2033802"/>
    <lineage>
        <taxon>Bacteria</taxon>
        <taxon>Pseudomonadati</taxon>
        <taxon>Pseudomonadota</taxon>
        <taxon>Gammaproteobacteria</taxon>
        <taxon>Oceanospirillales</taxon>
        <taxon>Halomonadaceae</taxon>
        <taxon>Billgrantia</taxon>
    </lineage>
</organism>
<feature type="transmembrane region" description="Helical" evidence="1">
    <location>
        <begin position="43"/>
        <end position="64"/>
    </location>
</feature>
<dbReference type="PANTHER" id="PTHR36443:SF1">
    <property type="entry name" value="BSR5223 PROTEIN"/>
    <property type="match status" value="1"/>
</dbReference>
<dbReference type="OrthoDB" id="9811610at2"/>
<proteinExistence type="predicted"/>
<dbReference type="Proteomes" id="UP000235803">
    <property type="component" value="Unassembled WGS sequence"/>
</dbReference>
<keyword evidence="1" id="KW-1133">Transmembrane helix</keyword>
<keyword evidence="3" id="KW-1185">Reference proteome</keyword>
<dbReference type="InterPro" id="IPR021320">
    <property type="entry name" value="DUF2905"/>
</dbReference>
<protein>
    <submittedName>
        <fullName evidence="2">DUF2905 domain-containing protein</fullName>
    </submittedName>
</protein>
<dbReference type="Pfam" id="PF11146">
    <property type="entry name" value="DUF2905"/>
    <property type="match status" value="1"/>
</dbReference>
<keyword evidence="1" id="KW-0812">Transmembrane</keyword>
<name>A0A2N7U0D8_9GAMM</name>
<evidence type="ECO:0000313" key="2">
    <source>
        <dbReference type="EMBL" id="PMR73906.1"/>
    </source>
</evidence>
<gene>
    <name evidence="2" type="ORF">C1H69_16420</name>
</gene>
<comment type="caution">
    <text evidence="2">The sequence shown here is derived from an EMBL/GenBank/DDBJ whole genome shotgun (WGS) entry which is preliminary data.</text>
</comment>
<keyword evidence="1" id="KW-0472">Membrane</keyword>
<dbReference type="PANTHER" id="PTHR36443">
    <property type="entry name" value="BSR5223 PROTEIN"/>
    <property type="match status" value="1"/>
</dbReference>